<feature type="region of interest" description="Disordered" evidence="2">
    <location>
        <begin position="171"/>
        <end position="197"/>
    </location>
</feature>
<protein>
    <submittedName>
        <fullName evidence="3">Uncharacterized protein</fullName>
    </submittedName>
</protein>
<evidence type="ECO:0000313" key="3">
    <source>
        <dbReference type="EMBL" id="MSU81671.1"/>
    </source>
</evidence>
<gene>
    <name evidence="3" type="ORF">FYJ25_04670</name>
</gene>
<dbReference type="Proteomes" id="UP000433359">
    <property type="component" value="Unassembled WGS sequence"/>
</dbReference>
<accession>A0A6N7XXX0</accession>
<comment type="caution">
    <text evidence="3">The sequence shown here is derived from an EMBL/GenBank/DDBJ whole genome shotgun (WGS) entry which is preliminary data.</text>
</comment>
<evidence type="ECO:0000313" key="4">
    <source>
        <dbReference type="Proteomes" id="UP000433359"/>
    </source>
</evidence>
<reference evidence="3 4" key="1">
    <citation type="submission" date="2019-08" db="EMBL/GenBank/DDBJ databases">
        <title>In-depth cultivation of the pig gut microbiome towards novel bacterial diversity and tailored functional studies.</title>
        <authorList>
            <person name="Wylensek D."/>
            <person name="Hitch T.C.A."/>
            <person name="Clavel T."/>
        </authorList>
    </citation>
    <scope>NUCLEOTIDE SEQUENCE [LARGE SCALE GENOMIC DNA]</scope>
    <source>
        <strain evidence="3 4">BSM-383-APC-4H</strain>
    </source>
</reference>
<evidence type="ECO:0000256" key="2">
    <source>
        <dbReference type="SAM" id="MobiDB-lite"/>
    </source>
</evidence>
<evidence type="ECO:0000256" key="1">
    <source>
        <dbReference type="SAM" id="Coils"/>
    </source>
</evidence>
<keyword evidence="1" id="KW-0175">Coiled coil</keyword>
<dbReference type="EMBL" id="VULP01000006">
    <property type="protein sequence ID" value="MSU81671.1"/>
    <property type="molecule type" value="Genomic_DNA"/>
</dbReference>
<organism evidence="3 4">
    <name type="scientific">Anaerobutyricum soehngenii</name>
    <dbReference type="NCBI Taxonomy" id="105843"/>
    <lineage>
        <taxon>Bacteria</taxon>
        <taxon>Bacillati</taxon>
        <taxon>Bacillota</taxon>
        <taxon>Clostridia</taxon>
        <taxon>Lachnospirales</taxon>
        <taxon>Lachnospiraceae</taxon>
        <taxon>Anaerobutyricum</taxon>
    </lineage>
</organism>
<sequence>MTTEQNVKQMELKCQQLLKKRNDLLTDIKAKNVEYSIVQNNVSVATMEYQELKDKQDELSAVLQDLITQLDEKKRELQLLEKDVQIAKLSHKSELESLERDHKLDVLVEQYLECDDFCTEFLKGLGAKVVKRDLAGNPVERKDVYDIFLEARERARKRITSTTMRYRRLPNVEGSATSGGGVQTGGKNPRVSEEMSL</sequence>
<feature type="coiled-coil region" evidence="1">
    <location>
        <begin position="7"/>
        <end position="90"/>
    </location>
</feature>
<dbReference type="RefSeq" id="WP_154580648.1">
    <property type="nucleotide sequence ID" value="NZ_VULP01000006.1"/>
</dbReference>
<name>A0A6N7XXX0_9FIRM</name>
<proteinExistence type="predicted"/>
<dbReference type="AlphaFoldDB" id="A0A6N7XXX0"/>